<keyword evidence="14" id="KW-1185">Reference proteome</keyword>
<dbReference type="PANTHER" id="PTHR22883:SF43">
    <property type="entry name" value="PALMITOYLTRANSFERASE APP"/>
    <property type="match status" value="1"/>
</dbReference>
<comment type="similarity">
    <text evidence="10">Belongs to the DHHC palmitoyltransferase family.</text>
</comment>
<evidence type="ECO:0000259" key="12">
    <source>
        <dbReference type="Pfam" id="PF01529"/>
    </source>
</evidence>
<dbReference type="Pfam" id="PF01529">
    <property type="entry name" value="DHHC"/>
    <property type="match status" value="1"/>
</dbReference>
<dbReference type="EMBL" id="CAUYUJ010016949">
    <property type="protein sequence ID" value="CAK0870346.1"/>
    <property type="molecule type" value="Genomic_DNA"/>
</dbReference>
<dbReference type="PANTHER" id="PTHR22883">
    <property type="entry name" value="ZINC FINGER DHHC DOMAIN CONTAINING PROTEIN"/>
    <property type="match status" value="1"/>
</dbReference>
<evidence type="ECO:0000256" key="1">
    <source>
        <dbReference type="ARBA" id="ARBA00004127"/>
    </source>
</evidence>
<evidence type="ECO:0000256" key="11">
    <source>
        <dbReference type="SAM" id="MobiDB-lite"/>
    </source>
</evidence>
<evidence type="ECO:0000313" key="14">
    <source>
        <dbReference type="Proteomes" id="UP001189429"/>
    </source>
</evidence>
<feature type="compositionally biased region" description="Basic and acidic residues" evidence="11">
    <location>
        <begin position="23"/>
        <end position="40"/>
    </location>
</feature>
<comment type="catalytic activity">
    <reaction evidence="9 10">
        <text>L-cysteinyl-[protein] + hexadecanoyl-CoA = S-hexadecanoyl-L-cysteinyl-[protein] + CoA</text>
        <dbReference type="Rhea" id="RHEA:36683"/>
        <dbReference type="Rhea" id="RHEA-COMP:10131"/>
        <dbReference type="Rhea" id="RHEA-COMP:11032"/>
        <dbReference type="ChEBI" id="CHEBI:29950"/>
        <dbReference type="ChEBI" id="CHEBI:57287"/>
        <dbReference type="ChEBI" id="CHEBI:57379"/>
        <dbReference type="ChEBI" id="CHEBI:74151"/>
        <dbReference type="EC" id="2.3.1.225"/>
    </reaction>
</comment>
<accession>A0ABN9VBH9</accession>
<dbReference type="InterPro" id="IPR039859">
    <property type="entry name" value="PFA4/ZDH16/20/ERF2-like"/>
</dbReference>
<evidence type="ECO:0000256" key="7">
    <source>
        <dbReference type="ARBA" id="ARBA00023288"/>
    </source>
</evidence>
<evidence type="ECO:0000313" key="13">
    <source>
        <dbReference type="EMBL" id="CAK0870346.1"/>
    </source>
</evidence>
<feature type="domain" description="Palmitoyltransferase DHHC" evidence="12">
    <location>
        <begin position="189"/>
        <end position="253"/>
    </location>
</feature>
<keyword evidence="3 10" id="KW-0812">Transmembrane</keyword>
<comment type="subcellular location">
    <subcellularLocation>
        <location evidence="1">Endomembrane system</location>
        <topology evidence="1">Multi-pass membrane protein</topology>
    </subcellularLocation>
</comment>
<feature type="transmembrane region" description="Helical" evidence="10">
    <location>
        <begin position="107"/>
        <end position="132"/>
    </location>
</feature>
<dbReference type="Proteomes" id="UP001189429">
    <property type="component" value="Unassembled WGS sequence"/>
</dbReference>
<keyword evidence="5 10" id="KW-0472">Membrane</keyword>
<dbReference type="EC" id="2.3.1.225" evidence="10"/>
<reference evidence="13" key="1">
    <citation type="submission" date="2023-10" db="EMBL/GenBank/DDBJ databases">
        <authorList>
            <person name="Chen Y."/>
            <person name="Shah S."/>
            <person name="Dougan E. K."/>
            <person name="Thang M."/>
            <person name="Chan C."/>
        </authorList>
    </citation>
    <scope>NUCLEOTIDE SEQUENCE [LARGE SCALE GENOMIC DNA]</scope>
</reference>
<evidence type="ECO:0000256" key="6">
    <source>
        <dbReference type="ARBA" id="ARBA00023139"/>
    </source>
</evidence>
<proteinExistence type="inferred from homology"/>
<evidence type="ECO:0000256" key="4">
    <source>
        <dbReference type="ARBA" id="ARBA00022989"/>
    </source>
</evidence>
<keyword evidence="8 10" id="KW-0012">Acyltransferase</keyword>
<evidence type="ECO:0000256" key="9">
    <source>
        <dbReference type="ARBA" id="ARBA00048048"/>
    </source>
</evidence>
<evidence type="ECO:0000256" key="10">
    <source>
        <dbReference type="RuleBase" id="RU079119"/>
    </source>
</evidence>
<gene>
    <name evidence="13" type="ORF">PCOR1329_LOCUS56484</name>
</gene>
<feature type="region of interest" description="Disordered" evidence="11">
    <location>
        <begin position="22"/>
        <end position="49"/>
    </location>
</feature>
<comment type="domain">
    <text evidence="10">The DHHC domain is required for palmitoyltransferase activity.</text>
</comment>
<comment type="caution">
    <text evidence="13">The sequence shown here is derived from an EMBL/GenBank/DDBJ whole genome shotgun (WGS) entry which is preliminary data.</text>
</comment>
<protein>
    <recommendedName>
        <fullName evidence="10">Palmitoyltransferase</fullName>
        <ecNumber evidence="10">2.3.1.225</ecNumber>
    </recommendedName>
</protein>
<evidence type="ECO:0000256" key="2">
    <source>
        <dbReference type="ARBA" id="ARBA00022679"/>
    </source>
</evidence>
<evidence type="ECO:0000256" key="8">
    <source>
        <dbReference type="ARBA" id="ARBA00023315"/>
    </source>
</evidence>
<evidence type="ECO:0000256" key="5">
    <source>
        <dbReference type="ARBA" id="ARBA00023136"/>
    </source>
</evidence>
<name>A0ABN9VBH9_9DINO</name>
<dbReference type="InterPro" id="IPR001594">
    <property type="entry name" value="Palmitoyltrfase_DHHC"/>
</dbReference>
<keyword evidence="4 10" id="KW-1133">Transmembrane helix</keyword>
<dbReference type="PROSITE" id="PS50216">
    <property type="entry name" value="DHHC"/>
    <property type="match status" value="1"/>
</dbReference>
<keyword evidence="6" id="KW-0564">Palmitate</keyword>
<keyword evidence="2 10" id="KW-0808">Transferase</keyword>
<sequence length="263" mass="28568">MRLRAGDDGYQRLLSTSYTIFPERPDPAEAARGRAPRADPESALPPAPDRIPVEELPALPARDAGYYTEPCCGICIVLVLSILFSLVVTSVRSAVVDDERASSDEKYIANVCVMAVFAEASTAVLMLLYLLFASSGVIRRSPKTCYPIPPTVEDLLRRGESLEALQSHGEGGNIKGEALKKDRPDMPDGSYCVRCLVWRPNAADVHHCRTCGRCVVGFDHHCGVLGRCIVRRNMPCFSTLVVMLFAGPVTAMVAMQVSSPGIE</sequence>
<feature type="transmembrane region" description="Helical" evidence="10">
    <location>
        <begin position="71"/>
        <end position="95"/>
    </location>
</feature>
<evidence type="ECO:0000256" key="3">
    <source>
        <dbReference type="ARBA" id="ARBA00022692"/>
    </source>
</evidence>
<keyword evidence="7" id="KW-0449">Lipoprotein</keyword>
<organism evidence="13 14">
    <name type="scientific">Prorocentrum cordatum</name>
    <dbReference type="NCBI Taxonomy" id="2364126"/>
    <lineage>
        <taxon>Eukaryota</taxon>
        <taxon>Sar</taxon>
        <taxon>Alveolata</taxon>
        <taxon>Dinophyceae</taxon>
        <taxon>Prorocentrales</taxon>
        <taxon>Prorocentraceae</taxon>
        <taxon>Prorocentrum</taxon>
    </lineage>
</organism>
<feature type="transmembrane region" description="Helical" evidence="10">
    <location>
        <begin position="237"/>
        <end position="257"/>
    </location>
</feature>